<keyword evidence="6" id="KW-0520">NAD</keyword>
<comment type="subunit">
    <text evidence="2">Homotetramer.</text>
</comment>
<evidence type="ECO:0000313" key="14">
    <source>
        <dbReference type="Proteomes" id="UP000321325"/>
    </source>
</evidence>
<dbReference type="PIRSF" id="PIRSF000149">
    <property type="entry name" value="GAP_DH"/>
    <property type="match status" value="1"/>
</dbReference>
<accession>A0AAE5YIE5</accession>
<keyword evidence="3 9" id="KW-0560">Oxidoreductase</keyword>
<dbReference type="EMBL" id="CP037746">
    <property type="protein sequence ID" value="QBL13873.1"/>
    <property type="molecule type" value="Genomic_DNA"/>
</dbReference>
<evidence type="ECO:0000256" key="9">
    <source>
        <dbReference type="RuleBase" id="RU361160"/>
    </source>
</evidence>
<dbReference type="CDD" id="cd18126">
    <property type="entry name" value="GAPDH_I_C"/>
    <property type="match status" value="1"/>
</dbReference>
<evidence type="ECO:0000313" key="11">
    <source>
        <dbReference type="EMBL" id="QBL13873.1"/>
    </source>
</evidence>
<keyword evidence="14" id="KW-1185">Reference proteome</keyword>
<dbReference type="GO" id="GO:0006006">
    <property type="term" value="P:glucose metabolic process"/>
    <property type="evidence" value="ECO:0007669"/>
    <property type="project" value="InterPro"/>
</dbReference>
<evidence type="ECO:0000256" key="3">
    <source>
        <dbReference type="ARBA" id="ARBA00023002"/>
    </source>
</evidence>
<dbReference type="FunFam" id="3.40.50.720:FF:000001">
    <property type="entry name" value="Glyceraldehyde-3-phosphate dehydrogenase"/>
    <property type="match status" value="1"/>
</dbReference>
<dbReference type="Pfam" id="PF02800">
    <property type="entry name" value="Gp_dh_C"/>
    <property type="match status" value="1"/>
</dbReference>
<dbReference type="EC" id="1.2.1.-" evidence="9"/>
<evidence type="ECO:0000256" key="8">
    <source>
        <dbReference type="RuleBase" id="RU000397"/>
    </source>
</evidence>
<dbReference type="InterPro" id="IPR020828">
    <property type="entry name" value="GlycerAld_3-P_DH_NAD(P)-bd"/>
</dbReference>
<dbReference type="InterPro" id="IPR020830">
    <property type="entry name" value="GlycerAld_3-P_DH_AS"/>
</dbReference>
<feature type="binding site" evidence="6">
    <location>
        <position position="36"/>
    </location>
    <ligand>
        <name>NAD(+)</name>
        <dbReference type="ChEBI" id="CHEBI:57540"/>
    </ligand>
</feature>
<proteinExistence type="inferred from homology"/>
<dbReference type="Pfam" id="PF00044">
    <property type="entry name" value="Gp_dh_N"/>
    <property type="match status" value="1"/>
</dbReference>
<dbReference type="Gene3D" id="3.30.360.10">
    <property type="entry name" value="Dihydrodipicolinate Reductase, domain 2"/>
    <property type="match status" value="1"/>
</dbReference>
<feature type="binding site" evidence="5">
    <location>
        <position position="182"/>
    </location>
    <ligand>
        <name>D-glyceraldehyde 3-phosphate</name>
        <dbReference type="ChEBI" id="CHEBI:59776"/>
    </ligand>
</feature>
<comment type="similarity">
    <text evidence="1 8">Belongs to the glyceraldehyde-3-phosphate dehydrogenase family.</text>
</comment>
<protein>
    <recommendedName>
        <fullName evidence="9">Glyceraldehyde-3-phosphate dehydrogenase</fullName>
        <ecNumber evidence="9">1.2.1.-</ecNumber>
    </recommendedName>
</protein>
<dbReference type="InterPro" id="IPR020829">
    <property type="entry name" value="GlycerAld_3-P_DH_cat"/>
</dbReference>
<evidence type="ECO:0000256" key="7">
    <source>
        <dbReference type="PIRSR" id="PIRSR000149-4"/>
    </source>
</evidence>
<dbReference type="SMART" id="SM00846">
    <property type="entry name" value="Gp_dh_N"/>
    <property type="match status" value="1"/>
</dbReference>
<dbReference type="GO" id="GO:0051287">
    <property type="term" value="F:NAD binding"/>
    <property type="evidence" value="ECO:0007669"/>
    <property type="project" value="InterPro"/>
</dbReference>
<dbReference type="CDD" id="cd05214">
    <property type="entry name" value="GAPDH_I_N"/>
    <property type="match status" value="1"/>
</dbReference>
<feature type="site" description="Activates thiol group during catalysis" evidence="7">
    <location>
        <position position="179"/>
    </location>
</feature>
<evidence type="ECO:0000259" key="10">
    <source>
        <dbReference type="SMART" id="SM00846"/>
    </source>
</evidence>
<reference evidence="11 13" key="1">
    <citation type="submission" date="2019-02" db="EMBL/GenBank/DDBJ databases">
        <title>Use of ANI for Rapid Identification of Enteric Bacteria.</title>
        <authorList>
            <person name="Pruckler J."/>
            <person name="Lane C."/>
            <person name="Aubert R."/>
        </authorList>
    </citation>
    <scope>NUCLEOTIDE SEQUENCE [LARGE SCALE GENOMIC DNA]</scope>
    <source>
        <strain evidence="11 13">2014D-0083</strain>
    </source>
</reference>
<evidence type="ECO:0000313" key="13">
    <source>
        <dbReference type="Proteomes" id="UP000293421"/>
    </source>
</evidence>
<dbReference type="Gene3D" id="3.40.50.720">
    <property type="entry name" value="NAD(P)-binding Rossmann-like Domain"/>
    <property type="match status" value="1"/>
</dbReference>
<feature type="binding site" evidence="5">
    <location>
        <begin position="151"/>
        <end position="153"/>
    </location>
    <ligand>
        <name>D-glyceraldehyde 3-phosphate</name>
        <dbReference type="ChEBI" id="CHEBI:59776"/>
    </ligand>
</feature>
<evidence type="ECO:0000256" key="1">
    <source>
        <dbReference type="ARBA" id="ARBA00007406"/>
    </source>
</evidence>
<feature type="binding site" evidence="6">
    <location>
        <position position="122"/>
    </location>
    <ligand>
        <name>NAD(+)</name>
        <dbReference type="ChEBI" id="CHEBI:57540"/>
    </ligand>
</feature>
<dbReference type="InterPro" id="IPR020831">
    <property type="entry name" value="GlycerAld/Erythrose_P_DH"/>
</dbReference>
<organism evidence="11 13">
    <name type="scientific">Campylobacter volucris</name>
    <dbReference type="NCBI Taxonomy" id="1031542"/>
    <lineage>
        <taxon>Bacteria</taxon>
        <taxon>Pseudomonadati</taxon>
        <taxon>Campylobacterota</taxon>
        <taxon>Epsilonproteobacteria</taxon>
        <taxon>Campylobacterales</taxon>
        <taxon>Campylobacteraceae</taxon>
        <taxon>Campylobacter</taxon>
    </lineage>
</organism>
<dbReference type="PROSITE" id="PS00071">
    <property type="entry name" value="GAPDH"/>
    <property type="match status" value="1"/>
</dbReference>
<evidence type="ECO:0000256" key="4">
    <source>
        <dbReference type="PIRSR" id="PIRSR000149-1"/>
    </source>
</evidence>
<dbReference type="InterPro" id="IPR006424">
    <property type="entry name" value="Glyceraldehyde-3-P_DH_1"/>
</dbReference>
<feature type="binding site" evidence="5">
    <location>
        <position position="233"/>
    </location>
    <ligand>
        <name>D-glyceraldehyde 3-phosphate</name>
        <dbReference type="ChEBI" id="CHEBI:59776"/>
    </ligand>
</feature>
<evidence type="ECO:0000313" key="12">
    <source>
        <dbReference type="EMBL" id="TXK70699.1"/>
    </source>
</evidence>
<dbReference type="InterPro" id="IPR036291">
    <property type="entry name" value="NAD(P)-bd_dom_sf"/>
</dbReference>
<dbReference type="GO" id="GO:0050661">
    <property type="term" value="F:NADP binding"/>
    <property type="evidence" value="ECO:0007669"/>
    <property type="project" value="InterPro"/>
</dbReference>
<dbReference type="GO" id="GO:0016620">
    <property type="term" value="F:oxidoreductase activity, acting on the aldehyde or oxo group of donors, NAD or NADP as acceptor"/>
    <property type="evidence" value="ECO:0007669"/>
    <property type="project" value="InterPro"/>
</dbReference>
<feature type="binding site" evidence="6">
    <location>
        <begin position="14"/>
        <end position="15"/>
    </location>
    <ligand>
        <name>NAD(+)</name>
        <dbReference type="ChEBI" id="CHEBI:57540"/>
    </ligand>
</feature>
<dbReference type="Proteomes" id="UP000293421">
    <property type="component" value="Chromosome"/>
</dbReference>
<dbReference type="SUPFAM" id="SSF55347">
    <property type="entry name" value="Glyceraldehyde-3-phosphate dehydrogenase-like, C-terminal domain"/>
    <property type="match status" value="1"/>
</dbReference>
<dbReference type="NCBIfam" id="TIGR01534">
    <property type="entry name" value="GAPDH-I"/>
    <property type="match status" value="1"/>
</dbReference>
<dbReference type="Proteomes" id="UP000321325">
    <property type="component" value="Unassembled WGS sequence"/>
</dbReference>
<evidence type="ECO:0000256" key="6">
    <source>
        <dbReference type="PIRSR" id="PIRSR000149-3"/>
    </source>
</evidence>
<gene>
    <name evidence="11" type="primary">gap</name>
    <name evidence="11" type="ORF">A9460_05935</name>
    <name evidence="12" type="ORF">FVD15_01340</name>
</gene>
<feature type="binding site" evidence="6">
    <location>
        <position position="80"/>
    </location>
    <ligand>
        <name>NAD(+)</name>
        <dbReference type="ChEBI" id="CHEBI:57540"/>
    </ligand>
</feature>
<reference evidence="12 14" key="2">
    <citation type="submission" date="2019-08" db="EMBL/GenBank/DDBJ databases">
        <title>Rapid identification of Enteric Bacteria from Whole Genome Sequences (WGS) using Average Nucleotide Identity (ANI).</title>
        <authorList>
            <person name="Lane C."/>
        </authorList>
    </citation>
    <scope>NUCLEOTIDE SEQUENCE [LARGE SCALE GENOMIC DNA]</scope>
    <source>
        <strain evidence="12 14">2010D-8464</strain>
    </source>
</reference>
<feature type="binding site" evidence="6">
    <location>
        <position position="315"/>
    </location>
    <ligand>
        <name>NAD(+)</name>
        <dbReference type="ChEBI" id="CHEBI:57540"/>
    </ligand>
</feature>
<name>A0AAE5YIE5_9BACT</name>
<feature type="binding site" evidence="5">
    <location>
        <begin position="210"/>
        <end position="211"/>
    </location>
    <ligand>
        <name>D-glyceraldehyde 3-phosphate</name>
        <dbReference type="ChEBI" id="CHEBI:59776"/>
    </ligand>
</feature>
<dbReference type="PRINTS" id="PR00078">
    <property type="entry name" value="G3PDHDRGNASE"/>
</dbReference>
<dbReference type="EMBL" id="VRMB01000006">
    <property type="protein sequence ID" value="TXK70699.1"/>
    <property type="molecule type" value="Genomic_DNA"/>
</dbReference>
<dbReference type="PANTHER" id="PTHR43148">
    <property type="entry name" value="GLYCERALDEHYDE-3-PHOSPHATE DEHYDROGENASE 2"/>
    <property type="match status" value="1"/>
</dbReference>
<dbReference type="SUPFAM" id="SSF51735">
    <property type="entry name" value="NAD(P)-binding Rossmann-fold domains"/>
    <property type="match status" value="1"/>
</dbReference>
<feature type="domain" description="Glyceraldehyde 3-phosphate dehydrogenase NAD(P) binding" evidence="10">
    <location>
        <begin position="5"/>
        <end position="152"/>
    </location>
</feature>
<evidence type="ECO:0000256" key="5">
    <source>
        <dbReference type="PIRSR" id="PIRSR000149-2"/>
    </source>
</evidence>
<sequence>MKMAVKVAINGFGRIGRCVARIIMKRDDIELVAINDTTDIELTKYLFKYDTVHGVYEGSVENDGDDLIIDNKKIKVLKSRNVADLDFAKYGAQIVLECTGAHLTLEKCQGFLDHGIEKVIMSAPAKDNTPTYVLGVNAHHYKGEKIISNASCTTNCLGPICRVLQDNFGIEKGLMTTIHAYTNGQSIIDAKARDKRRSRAAAQNIIPTSTGAAKAMKLVMPELDGRLHGQSMRVPVADVSTVDLTATLKTKVTKEQINEAFKTAANTNLKGLLLVDDDQRVSSDFITCSYGAIVASDLTQVICDDFVKVVAWYDNEWGYSSRLVDMAVFIAKA</sequence>
<dbReference type="FunFam" id="3.30.360.10:FF:000002">
    <property type="entry name" value="Glyceraldehyde-3-phosphate dehydrogenase"/>
    <property type="match status" value="1"/>
</dbReference>
<keyword evidence="6" id="KW-0547">Nucleotide-binding</keyword>
<evidence type="ECO:0000256" key="2">
    <source>
        <dbReference type="ARBA" id="ARBA00011881"/>
    </source>
</evidence>
<feature type="active site" description="Nucleophile" evidence="4">
    <location>
        <position position="152"/>
    </location>
</feature>
<dbReference type="AlphaFoldDB" id="A0AAE5YIE5"/>